<reference evidence="20" key="2">
    <citation type="submission" date="2012-07" db="EMBL/GenBank/DDBJ databases">
        <title>Genome evolution in poplar pathogens from wild and recently domesticated pathosystems.</title>
        <authorList>
            <consortium name="DOE Joint Genome Institute"/>
            <person name="Dhillon B."/>
            <person name="Feau N."/>
            <person name="Sakalidis M.L."/>
            <person name="Gill N."/>
            <person name="Aerts A."/>
            <person name="Ohm R."/>
            <person name="LaButti K."/>
            <person name="Pangilinan J."/>
            <person name="Lindquist E."/>
            <person name="Copeland A."/>
            <person name="Beauseigle S."/>
            <person name="Grigoriev I.V."/>
            <person name="Goodwin S.B."/>
            <person name="Tanguay P."/>
            <person name="Hamelin R.C."/>
        </authorList>
    </citation>
    <scope>NUCLEOTIDE SEQUENCE</scope>
    <source>
        <strain evidence="20">SO2202</strain>
    </source>
</reference>
<dbReference type="RefSeq" id="XP_016757063.1">
    <property type="nucleotide sequence ID" value="XM_016907074.1"/>
</dbReference>
<name>M3CY12_SPHMS</name>
<keyword evidence="9 15" id="KW-0863">Zinc-finger</keyword>
<accession>M3CY12</accession>
<feature type="transmembrane region" description="Helical" evidence="18">
    <location>
        <begin position="33"/>
        <end position="60"/>
    </location>
</feature>
<dbReference type="GO" id="GO:0036503">
    <property type="term" value="P:ERAD pathway"/>
    <property type="evidence" value="ECO:0007669"/>
    <property type="project" value="TreeGrafter"/>
</dbReference>
<comment type="similarity">
    <text evidence="4">Belongs to the HRD1 family.</text>
</comment>
<keyword evidence="13 18" id="KW-1133">Transmembrane helix</keyword>
<feature type="transmembrane region" description="Helical" evidence="18">
    <location>
        <begin position="176"/>
        <end position="199"/>
    </location>
</feature>
<dbReference type="GO" id="GO:0061630">
    <property type="term" value="F:ubiquitin protein ligase activity"/>
    <property type="evidence" value="ECO:0007669"/>
    <property type="project" value="UniProtKB-EC"/>
</dbReference>
<evidence type="ECO:0000256" key="17">
    <source>
        <dbReference type="SAM" id="MobiDB-lite"/>
    </source>
</evidence>
<dbReference type="InterPro" id="IPR001841">
    <property type="entry name" value="Znf_RING"/>
</dbReference>
<dbReference type="eggNOG" id="KOG0802">
    <property type="taxonomic scope" value="Eukaryota"/>
</dbReference>
<dbReference type="InterPro" id="IPR058051">
    <property type="entry name" value="Znf_RING_synoviolin"/>
</dbReference>
<dbReference type="GeneID" id="27904211"/>
<evidence type="ECO:0000256" key="5">
    <source>
        <dbReference type="ARBA" id="ARBA00012483"/>
    </source>
</evidence>
<dbReference type="GO" id="GO:0043161">
    <property type="term" value="P:proteasome-mediated ubiquitin-dependent protein catabolic process"/>
    <property type="evidence" value="ECO:0007669"/>
    <property type="project" value="TreeGrafter"/>
</dbReference>
<evidence type="ECO:0000256" key="11">
    <source>
        <dbReference type="ARBA" id="ARBA00022824"/>
    </source>
</evidence>
<keyword evidence="7 18" id="KW-0812">Transmembrane</keyword>
<feature type="transmembrane region" description="Helical" evidence="18">
    <location>
        <begin position="98"/>
        <end position="118"/>
    </location>
</feature>
<feature type="compositionally biased region" description="Polar residues" evidence="17">
    <location>
        <begin position="806"/>
        <end position="823"/>
    </location>
</feature>
<dbReference type="InterPro" id="IPR050731">
    <property type="entry name" value="HRD1_E3_ubiq-ligases"/>
</dbReference>
<evidence type="ECO:0000256" key="10">
    <source>
        <dbReference type="ARBA" id="ARBA00022786"/>
    </source>
</evidence>
<dbReference type="STRING" id="692275.M3CY12"/>
<evidence type="ECO:0000256" key="4">
    <source>
        <dbReference type="ARBA" id="ARBA00010089"/>
    </source>
</evidence>
<keyword evidence="12" id="KW-0862">Zinc</keyword>
<evidence type="ECO:0000313" key="21">
    <source>
        <dbReference type="Proteomes" id="UP000016931"/>
    </source>
</evidence>
<evidence type="ECO:0000256" key="2">
    <source>
        <dbReference type="ARBA" id="ARBA00004477"/>
    </source>
</evidence>
<keyword evidence="14 18" id="KW-0472">Membrane</keyword>
<organism evidence="20 21">
    <name type="scientific">Sphaerulina musiva (strain SO2202)</name>
    <name type="common">Poplar stem canker fungus</name>
    <name type="synonym">Septoria musiva</name>
    <dbReference type="NCBI Taxonomy" id="692275"/>
    <lineage>
        <taxon>Eukaryota</taxon>
        <taxon>Fungi</taxon>
        <taxon>Dikarya</taxon>
        <taxon>Ascomycota</taxon>
        <taxon>Pezizomycotina</taxon>
        <taxon>Dothideomycetes</taxon>
        <taxon>Dothideomycetidae</taxon>
        <taxon>Mycosphaerellales</taxon>
        <taxon>Mycosphaerellaceae</taxon>
        <taxon>Sphaerulina</taxon>
    </lineage>
</organism>
<dbReference type="PROSITE" id="PS51257">
    <property type="entry name" value="PROKAR_LIPOPROTEIN"/>
    <property type="match status" value="1"/>
</dbReference>
<proteinExistence type="inferred from homology"/>
<feature type="compositionally biased region" description="Polar residues" evidence="17">
    <location>
        <begin position="671"/>
        <end position="687"/>
    </location>
</feature>
<dbReference type="Pfam" id="PF13639">
    <property type="entry name" value="zf-RING_2"/>
    <property type="match status" value="1"/>
</dbReference>
<evidence type="ECO:0000256" key="7">
    <source>
        <dbReference type="ARBA" id="ARBA00022692"/>
    </source>
</evidence>
<dbReference type="Pfam" id="PF25563">
    <property type="entry name" value="TPR_SYVN1_N"/>
    <property type="match status" value="1"/>
</dbReference>
<feature type="compositionally biased region" description="Polar residues" evidence="17">
    <location>
        <begin position="729"/>
        <end position="744"/>
    </location>
</feature>
<dbReference type="InterPro" id="IPR057992">
    <property type="entry name" value="TPR_SYVN1_N"/>
</dbReference>
<feature type="domain" description="RING-type" evidence="19">
    <location>
        <begin position="343"/>
        <end position="418"/>
    </location>
</feature>
<dbReference type="CDD" id="cd16479">
    <property type="entry name" value="RING-H2_synoviolin"/>
    <property type="match status" value="1"/>
</dbReference>
<dbReference type="OrthoDB" id="7759664at2759"/>
<sequence>MRLAYYAGASTLAAGACLLKAFSQRPNFYSATVYLSQSNACLLILTNLLLLCSMTLLYLLQRLLYGPLRPIEIEQLSEKAWYAVLDTLLAMPSFREDVGAKLLGMFVLLLAGKVWGWIGEGRVDVLEQGQMTGNGANQKLFHARLATSLLVSVAFAVSMFVYCVDIVIENPRPGMMVIFTFEFAILCVFSTFTLIRYGLAVWDIRVVKQQTAAAIEQRKDEIQAEREAAISLARQEEREVPTFDEPIEVAEEEVDVPGWEDKRRALFVVEVVTDFIKLLIYIFFFTVSVTFNGLPMHIMRDVYMTFASFSKRVSDYMAYRKATSDMNTRYPDATTEEIRGDSCIVCREEMLAWADGEPQAAAQPAADGQPAPAPAPALPASRRRDEGLRAKKLPCGHILHLRCLKAWLERQQVCPTCRRPVVTETAANGSAAAGGNAAAPGQNGPPGQAQPPRPRGRVFGFGPFRIGLVNAPRGQLQNVLNQIRNGDARGAQQAIDAVGNAAAGGAAQQPNAAGSTRIRGTIRSSVPTESYLLQLERRIMHDAHNLGIDHQQLATLRMMEAEFTRLQAQRLRQQVVTNQRYPMPGFAPQHQQPPSLSQAHQQLHGDRNQQMGSGHEHLPPGMVLPEGWTVMPLEPVGGQVQHGVRLPGPAPDSIVQVSPEGQEPVAGGVGTSVTDAAASNATSVSQRPSEDSRGPTDDNGSPLFIPTATQPSSERTAFPEGLLEAGPSMNHSEQLGSSASQQTIAAALRDAEARGEAAGQRLAEALGGSDEADLSTQTREATACPDVATQSQTKSPWTQAGWGFESNAQNTSQPTEETDSLANGRSIVPEGRPSETSQAGSSSGKGKGKAVEVEDVADPDA</sequence>
<evidence type="ECO:0000256" key="16">
    <source>
        <dbReference type="SAM" id="Coils"/>
    </source>
</evidence>
<feature type="transmembrane region" description="Helical" evidence="18">
    <location>
        <begin position="275"/>
        <end position="294"/>
    </location>
</feature>
<evidence type="ECO:0000256" key="12">
    <source>
        <dbReference type="ARBA" id="ARBA00022833"/>
    </source>
</evidence>
<reference evidence="20" key="1">
    <citation type="journal article" date="2012" name="PLoS Pathog.">
        <title>Diverse lifestyles and strategies of plant pathogenesis encoded in the genomes of eighteen Dothideomycetes fungi.</title>
        <authorList>
            <person name="Ohm R.A."/>
            <person name="Feau N."/>
            <person name="Henrissat B."/>
            <person name="Schoch C.L."/>
            <person name="Horwitz B.A."/>
            <person name="Barry K.W."/>
            <person name="Condon B.J."/>
            <person name="Copeland A.C."/>
            <person name="Dhillon B."/>
            <person name="Glaser F."/>
            <person name="Hesse C.N."/>
            <person name="Kosti I."/>
            <person name="LaButti K."/>
            <person name="Lindquist E.A."/>
            <person name="Lucas S."/>
            <person name="Salamov A.A."/>
            <person name="Bradshaw R.E."/>
            <person name="Ciuffetti L."/>
            <person name="Hamelin R.C."/>
            <person name="Kema G.H.J."/>
            <person name="Lawrence C."/>
            <person name="Scott J.A."/>
            <person name="Spatafora J.W."/>
            <person name="Turgeon B.G."/>
            <person name="de Wit P.J.G.M."/>
            <person name="Zhong S."/>
            <person name="Goodwin S.B."/>
            <person name="Grigoriev I.V."/>
        </authorList>
    </citation>
    <scope>NUCLEOTIDE SEQUENCE [LARGE SCALE GENOMIC DNA]</scope>
    <source>
        <strain evidence="20">SO2202</strain>
    </source>
</reference>
<dbReference type="EMBL" id="KB456270">
    <property type="protein sequence ID" value="EMF08942.1"/>
    <property type="molecule type" value="Genomic_DNA"/>
</dbReference>
<feature type="compositionally biased region" description="Polar residues" evidence="17">
    <location>
        <begin position="589"/>
        <end position="601"/>
    </location>
</feature>
<feature type="compositionally biased region" description="Low complexity" evidence="17">
    <location>
        <begin position="358"/>
        <end position="370"/>
    </location>
</feature>
<keyword evidence="16" id="KW-0175">Coiled coil</keyword>
<gene>
    <name evidence="20" type="ORF">SEPMUDRAFT_151836</name>
</gene>
<comment type="pathway">
    <text evidence="3">Protein modification; protein ubiquitination.</text>
</comment>
<evidence type="ECO:0000256" key="15">
    <source>
        <dbReference type="PROSITE-ProRule" id="PRU00175"/>
    </source>
</evidence>
<evidence type="ECO:0000256" key="13">
    <source>
        <dbReference type="ARBA" id="ARBA00022989"/>
    </source>
</evidence>
<feature type="coiled-coil region" evidence="16">
    <location>
        <begin position="212"/>
        <end position="239"/>
    </location>
</feature>
<keyword evidence="10" id="KW-0833">Ubl conjugation pathway</keyword>
<evidence type="ECO:0000313" key="20">
    <source>
        <dbReference type="EMBL" id="EMF08942.1"/>
    </source>
</evidence>
<keyword evidence="21" id="KW-1185">Reference proteome</keyword>
<evidence type="ECO:0000256" key="8">
    <source>
        <dbReference type="ARBA" id="ARBA00022723"/>
    </source>
</evidence>
<evidence type="ECO:0000256" key="9">
    <source>
        <dbReference type="ARBA" id="ARBA00022771"/>
    </source>
</evidence>
<dbReference type="InterPro" id="IPR013083">
    <property type="entry name" value="Znf_RING/FYVE/PHD"/>
</dbReference>
<evidence type="ECO:0000256" key="18">
    <source>
        <dbReference type="SAM" id="Phobius"/>
    </source>
</evidence>
<dbReference type="EC" id="2.3.2.27" evidence="5"/>
<dbReference type="GO" id="GO:0008270">
    <property type="term" value="F:zinc ion binding"/>
    <property type="evidence" value="ECO:0007669"/>
    <property type="project" value="UniProtKB-KW"/>
</dbReference>
<dbReference type="Gene3D" id="3.30.40.10">
    <property type="entry name" value="Zinc/RING finger domain, C3HC4 (zinc finger)"/>
    <property type="match status" value="1"/>
</dbReference>
<protein>
    <recommendedName>
        <fullName evidence="5">RING-type E3 ubiquitin transferase</fullName>
        <ecNumber evidence="5">2.3.2.27</ecNumber>
    </recommendedName>
</protein>
<evidence type="ECO:0000256" key="6">
    <source>
        <dbReference type="ARBA" id="ARBA00022679"/>
    </source>
</evidence>
<dbReference type="GO" id="GO:0005789">
    <property type="term" value="C:endoplasmic reticulum membrane"/>
    <property type="evidence" value="ECO:0007669"/>
    <property type="project" value="UniProtKB-SubCell"/>
</dbReference>
<keyword evidence="8" id="KW-0479">Metal-binding</keyword>
<dbReference type="SUPFAM" id="SSF57850">
    <property type="entry name" value="RING/U-box"/>
    <property type="match status" value="1"/>
</dbReference>
<dbReference type="OMA" id="HILHFAC"/>
<dbReference type="AlphaFoldDB" id="M3CY12"/>
<evidence type="ECO:0000256" key="3">
    <source>
        <dbReference type="ARBA" id="ARBA00004906"/>
    </source>
</evidence>
<dbReference type="PANTHER" id="PTHR22763">
    <property type="entry name" value="RING ZINC FINGER PROTEIN"/>
    <property type="match status" value="1"/>
</dbReference>
<keyword evidence="6" id="KW-0808">Transferase</keyword>
<dbReference type="Proteomes" id="UP000016931">
    <property type="component" value="Unassembled WGS sequence"/>
</dbReference>
<comment type="catalytic activity">
    <reaction evidence="1">
        <text>S-ubiquitinyl-[E2 ubiquitin-conjugating enzyme]-L-cysteine + [acceptor protein]-L-lysine = [E2 ubiquitin-conjugating enzyme]-L-cysteine + N(6)-ubiquitinyl-[acceptor protein]-L-lysine.</text>
        <dbReference type="EC" id="2.3.2.27"/>
    </reaction>
</comment>
<dbReference type="HOGENOM" id="CLU_009169_1_1_1"/>
<feature type="region of interest" description="Disordered" evidence="17">
    <location>
        <begin position="587"/>
        <end position="614"/>
    </location>
</feature>
<evidence type="ECO:0000259" key="19">
    <source>
        <dbReference type="PROSITE" id="PS50089"/>
    </source>
</evidence>
<feature type="compositionally biased region" description="Polar residues" evidence="17">
    <location>
        <begin position="788"/>
        <end position="798"/>
    </location>
</feature>
<feature type="region of interest" description="Disordered" evidence="17">
    <location>
        <begin position="639"/>
        <end position="861"/>
    </location>
</feature>
<feature type="region of interest" description="Disordered" evidence="17">
    <location>
        <begin position="357"/>
        <end position="384"/>
    </location>
</feature>
<evidence type="ECO:0000256" key="14">
    <source>
        <dbReference type="ARBA" id="ARBA00023136"/>
    </source>
</evidence>
<feature type="transmembrane region" description="Helical" evidence="18">
    <location>
        <begin position="141"/>
        <end position="164"/>
    </location>
</feature>
<feature type="region of interest" description="Disordered" evidence="17">
    <location>
        <begin position="429"/>
        <end position="457"/>
    </location>
</feature>
<evidence type="ECO:0000256" key="1">
    <source>
        <dbReference type="ARBA" id="ARBA00000900"/>
    </source>
</evidence>
<comment type="subcellular location">
    <subcellularLocation>
        <location evidence="2">Endoplasmic reticulum membrane</location>
        <topology evidence="2">Multi-pass membrane protein</topology>
    </subcellularLocation>
</comment>
<dbReference type="SMART" id="SM00184">
    <property type="entry name" value="RING"/>
    <property type="match status" value="1"/>
</dbReference>
<dbReference type="PANTHER" id="PTHR22763:SF184">
    <property type="entry name" value="E3 UBIQUITIN-PROTEIN LIGASE SYNOVIOLIN"/>
    <property type="match status" value="1"/>
</dbReference>
<feature type="compositionally biased region" description="Low complexity" evidence="17">
    <location>
        <begin position="429"/>
        <end position="447"/>
    </location>
</feature>
<dbReference type="PROSITE" id="PS50089">
    <property type="entry name" value="ZF_RING_2"/>
    <property type="match status" value="1"/>
</dbReference>
<keyword evidence="11" id="KW-0256">Endoplasmic reticulum</keyword>